<evidence type="ECO:0008006" key="4">
    <source>
        <dbReference type="Google" id="ProtNLM"/>
    </source>
</evidence>
<feature type="transmembrane region" description="Helical" evidence="1">
    <location>
        <begin position="59"/>
        <end position="78"/>
    </location>
</feature>
<accession>A0ABR6N2R1</accession>
<gene>
    <name evidence="2" type="ORF">FHS97_000979</name>
</gene>
<comment type="caution">
    <text evidence="2">The sequence shown here is derived from an EMBL/GenBank/DDBJ whole genome shotgun (WGS) entry which is preliminary data.</text>
</comment>
<keyword evidence="3" id="KW-1185">Reference proteome</keyword>
<name>A0ABR6N2R1_9SPHN</name>
<organism evidence="2 3">
    <name type="scientific">Sphingomonas endophytica</name>
    <dbReference type="NCBI Taxonomy" id="869719"/>
    <lineage>
        <taxon>Bacteria</taxon>
        <taxon>Pseudomonadati</taxon>
        <taxon>Pseudomonadota</taxon>
        <taxon>Alphaproteobacteria</taxon>
        <taxon>Sphingomonadales</taxon>
        <taxon>Sphingomonadaceae</taxon>
        <taxon>Sphingomonas</taxon>
    </lineage>
</organism>
<feature type="transmembrane region" description="Helical" evidence="1">
    <location>
        <begin position="7"/>
        <end position="24"/>
    </location>
</feature>
<evidence type="ECO:0000313" key="2">
    <source>
        <dbReference type="EMBL" id="MBB5725071.1"/>
    </source>
</evidence>
<reference evidence="2 3" key="1">
    <citation type="submission" date="2020-08" db="EMBL/GenBank/DDBJ databases">
        <title>Genomic Encyclopedia of Type Strains, Phase IV (KMG-IV): sequencing the most valuable type-strain genomes for metagenomic binning, comparative biology and taxonomic classification.</title>
        <authorList>
            <person name="Goeker M."/>
        </authorList>
    </citation>
    <scope>NUCLEOTIDE SEQUENCE [LARGE SCALE GENOMIC DNA]</scope>
    <source>
        <strain evidence="2 3">DSM 101535</strain>
    </source>
</reference>
<protein>
    <recommendedName>
        <fullName evidence="4">Transmembrane protein</fullName>
    </recommendedName>
</protein>
<dbReference type="RefSeq" id="WP_184033836.1">
    <property type="nucleotide sequence ID" value="NZ_BAABAR010000007.1"/>
</dbReference>
<evidence type="ECO:0000256" key="1">
    <source>
        <dbReference type="SAM" id="Phobius"/>
    </source>
</evidence>
<keyword evidence="1" id="KW-1133">Transmembrane helix</keyword>
<keyword evidence="1" id="KW-0812">Transmembrane</keyword>
<sequence length="139" mass="15563">MPWYITLYVYGFWPVLIATVALAWRKGDVPLRAAGLLYVVATVSEAVARRSKAMPWKEFDLSFATIDTALLIGLSILALRFNRLWLIFSASLQLISVVGHIMRIAHPHILPLTYAILTGSSGYICLAMMFMASLFAKRE</sequence>
<feature type="transmembrane region" description="Helical" evidence="1">
    <location>
        <begin position="114"/>
        <end position="136"/>
    </location>
</feature>
<evidence type="ECO:0000313" key="3">
    <source>
        <dbReference type="Proteomes" id="UP000560131"/>
    </source>
</evidence>
<feature type="transmembrane region" description="Helical" evidence="1">
    <location>
        <begin position="84"/>
        <end position="102"/>
    </location>
</feature>
<dbReference type="Proteomes" id="UP000560131">
    <property type="component" value="Unassembled WGS sequence"/>
</dbReference>
<dbReference type="EMBL" id="JACIJN010000002">
    <property type="protein sequence ID" value="MBB5725071.1"/>
    <property type="molecule type" value="Genomic_DNA"/>
</dbReference>
<keyword evidence="1" id="KW-0472">Membrane</keyword>
<proteinExistence type="predicted"/>